<comment type="caution">
    <text evidence="2">The sequence shown here is derived from an EMBL/GenBank/DDBJ whole genome shotgun (WGS) entry which is preliminary data.</text>
</comment>
<feature type="region of interest" description="Disordered" evidence="1">
    <location>
        <begin position="53"/>
        <end position="86"/>
    </location>
</feature>
<feature type="non-terminal residue" evidence="2">
    <location>
        <position position="1"/>
    </location>
</feature>
<protein>
    <submittedName>
        <fullName evidence="2">Uncharacterized protein</fullName>
    </submittedName>
</protein>
<name>A0A9D3X4B7_9SAUR</name>
<accession>A0A9D3X4B7</accession>
<dbReference type="EMBL" id="JAHDVG010000482">
    <property type="protein sequence ID" value="KAH1173614.1"/>
    <property type="molecule type" value="Genomic_DNA"/>
</dbReference>
<evidence type="ECO:0000313" key="3">
    <source>
        <dbReference type="Proteomes" id="UP000827986"/>
    </source>
</evidence>
<gene>
    <name evidence="2" type="ORF">KIL84_017453</name>
</gene>
<keyword evidence="3" id="KW-1185">Reference proteome</keyword>
<evidence type="ECO:0000313" key="2">
    <source>
        <dbReference type="EMBL" id="KAH1173614.1"/>
    </source>
</evidence>
<proteinExistence type="predicted"/>
<sequence>GMLKPGHNRDEQLCCMKAKELRQARQWLREGNNKSGATLQTCHFCNKLHARLSVDPPPHTTVDTLQEPDIDTSAVHNEEEEEGGKN</sequence>
<organism evidence="2 3">
    <name type="scientific">Mauremys mutica</name>
    <name type="common">yellowpond turtle</name>
    <dbReference type="NCBI Taxonomy" id="74926"/>
    <lineage>
        <taxon>Eukaryota</taxon>
        <taxon>Metazoa</taxon>
        <taxon>Chordata</taxon>
        <taxon>Craniata</taxon>
        <taxon>Vertebrata</taxon>
        <taxon>Euteleostomi</taxon>
        <taxon>Archelosauria</taxon>
        <taxon>Testudinata</taxon>
        <taxon>Testudines</taxon>
        <taxon>Cryptodira</taxon>
        <taxon>Durocryptodira</taxon>
        <taxon>Testudinoidea</taxon>
        <taxon>Geoemydidae</taxon>
        <taxon>Geoemydinae</taxon>
        <taxon>Mauremys</taxon>
    </lineage>
</organism>
<evidence type="ECO:0000256" key="1">
    <source>
        <dbReference type="SAM" id="MobiDB-lite"/>
    </source>
</evidence>
<dbReference type="Proteomes" id="UP000827986">
    <property type="component" value="Unassembled WGS sequence"/>
</dbReference>
<reference evidence="2" key="1">
    <citation type="submission" date="2021-09" db="EMBL/GenBank/DDBJ databases">
        <title>The genome of Mauremys mutica provides insights into the evolution of semi-aquatic lifestyle.</title>
        <authorList>
            <person name="Gong S."/>
            <person name="Gao Y."/>
        </authorList>
    </citation>
    <scope>NUCLEOTIDE SEQUENCE</scope>
    <source>
        <strain evidence="2">MM-2020</strain>
        <tissue evidence="2">Muscle</tissue>
    </source>
</reference>
<dbReference type="AlphaFoldDB" id="A0A9D3X4B7"/>